<reference evidence="2 3" key="1">
    <citation type="submission" date="2021-06" db="EMBL/GenBank/DDBJ databases">
        <title>Halomicroarcula sp. a new haloarchaeum isolated from saline soil.</title>
        <authorList>
            <person name="Duran-Viseras A."/>
            <person name="Sanchez-Porro C."/>
            <person name="Ventosa A."/>
        </authorList>
    </citation>
    <scope>NUCLEOTIDE SEQUENCE [LARGE SCALE GENOMIC DNA]</scope>
    <source>
        <strain evidence="2 3">F27</strain>
    </source>
</reference>
<dbReference type="Proteomes" id="UP001430455">
    <property type="component" value="Unassembled WGS sequence"/>
</dbReference>
<organism evidence="2 3">
    <name type="scientific">Haloarcula nitratireducens</name>
    <dbReference type="NCBI Taxonomy" id="2487749"/>
    <lineage>
        <taxon>Archaea</taxon>
        <taxon>Methanobacteriati</taxon>
        <taxon>Methanobacteriota</taxon>
        <taxon>Stenosarchaea group</taxon>
        <taxon>Halobacteria</taxon>
        <taxon>Halobacteriales</taxon>
        <taxon>Haloarculaceae</taxon>
        <taxon>Haloarcula</taxon>
    </lineage>
</organism>
<proteinExistence type="predicted"/>
<protein>
    <submittedName>
        <fullName evidence="2">Uncharacterized protein</fullName>
    </submittedName>
</protein>
<evidence type="ECO:0000256" key="1">
    <source>
        <dbReference type="SAM" id="MobiDB-lite"/>
    </source>
</evidence>
<dbReference type="AlphaFoldDB" id="A0AAW4PCC4"/>
<feature type="compositionally biased region" description="Basic and acidic residues" evidence="1">
    <location>
        <begin position="38"/>
        <end position="48"/>
    </location>
</feature>
<feature type="region of interest" description="Disordered" evidence="1">
    <location>
        <begin position="1"/>
        <end position="48"/>
    </location>
</feature>
<gene>
    <name evidence="2" type="ORF">EGH23_10750</name>
</gene>
<comment type="caution">
    <text evidence="2">The sequence shown here is derived from an EMBL/GenBank/DDBJ whole genome shotgun (WGS) entry which is preliminary data.</text>
</comment>
<evidence type="ECO:0000313" key="3">
    <source>
        <dbReference type="Proteomes" id="UP001430455"/>
    </source>
</evidence>
<sequence length="48" mass="5693">MPEMASPKRDDGDWTTRHARTRPREKRPVADYDPEDGWNARHAETDRD</sequence>
<name>A0AAW4PCC4_9EURY</name>
<dbReference type="EMBL" id="RKLT01000003">
    <property type="protein sequence ID" value="MBX0295361.1"/>
    <property type="molecule type" value="Genomic_DNA"/>
</dbReference>
<keyword evidence="3" id="KW-1185">Reference proteome</keyword>
<evidence type="ECO:0000313" key="2">
    <source>
        <dbReference type="EMBL" id="MBX0295361.1"/>
    </source>
</evidence>
<feature type="compositionally biased region" description="Basic and acidic residues" evidence="1">
    <location>
        <begin position="1"/>
        <end position="16"/>
    </location>
</feature>
<dbReference type="RefSeq" id="WP_220580008.1">
    <property type="nucleotide sequence ID" value="NZ_RKLT01000003.1"/>
</dbReference>
<accession>A0AAW4PCC4</accession>